<evidence type="ECO:0000256" key="1">
    <source>
        <dbReference type="SAM" id="MobiDB-lite"/>
    </source>
</evidence>
<evidence type="ECO:0000313" key="2">
    <source>
        <dbReference type="EMBL" id="CAG7895801.1"/>
    </source>
</evidence>
<reference evidence="5" key="2">
    <citation type="journal article" date="2018" name="Hortic Res">
        <title>Improved Brassica rapa reference genome by single-molecule sequencing and chromosome conformation capture technologies.</title>
        <authorList>
            <person name="Zhang L."/>
            <person name="Cai X."/>
            <person name="Wu J."/>
            <person name="Liu M."/>
            <person name="Grob S."/>
            <person name="Cheng F."/>
            <person name="Liang J."/>
            <person name="Cai C."/>
            <person name="Liu Z."/>
            <person name="Liu B."/>
            <person name="Wang F."/>
            <person name="Li S."/>
            <person name="Liu F."/>
            <person name="Li X."/>
            <person name="Cheng L."/>
            <person name="Yang W."/>
            <person name="Li M.H."/>
            <person name="Grossniklaus U."/>
            <person name="Zheng H."/>
            <person name="Wang X."/>
        </authorList>
    </citation>
    <scope>NUCLEOTIDE SEQUENCE [LARGE SCALE GENOMIC DNA]</scope>
    <source>
        <strain evidence="5">cv. Chiifu-401-42</strain>
    </source>
</reference>
<evidence type="ECO:0000313" key="4">
    <source>
        <dbReference type="EnsemblPlants" id="Bra020535.1-P"/>
    </source>
</evidence>
<dbReference type="AlphaFoldDB" id="A0A3P6AUK9"/>
<feature type="region of interest" description="Disordered" evidence="1">
    <location>
        <begin position="32"/>
        <end position="57"/>
    </location>
</feature>
<feature type="compositionally biased region" description="Basic residues" evidence="1">
    <location>
        <begin position="46"/>
        <end position="57"/>
    </location>
</feature>
<sequence length="57" mass="6163">MITEEVEAVVEEEAAGPMETKSSAVSLIHQTVEEGDDGDVVGLASRRGRPHFGKHSW</sequence>
<accession>M4DVJ1</accession>
<reference evidence="4" key="4">
    <citation type="submission" date="2023-03" db="UniProtKB">
        <authorList>
            <consortium name="EnsemblPlants"/>
        </authorList>
    </citation>
    <scope>IDENTIFICATION</scope>
    <source>
        <strain evidence="4">cv. Chiifu-401-42</strain>
    </source>
</reference>
<organism evidence="3">
    <name type="scientific">Brassica campestris</name>
    <name type="common">Field mustard</name>
    <dbReference type="NCBI Taxonomy" id="3711"/>
    <lineage>
        <taxon>Eukaryota</taxon>
        <taxon>Viridiplantae</taxon>
        <taxon>Streptophyta</taxon>
        <taxon>Embryophyta</taxon>
        <taxon>Tracheophyta</taxon>
        <taxon>Spermatophyta</taxon>
        <taxon>Magnoliopsida</taxon>
        <taxon>eudicotyledons</taxon>
        <taxon>Gunneridae</taxon>
        <taxon>Pentapetalae</taxon>
        <taxon>rosids</taxon>
        <taxon>malvids</taxon>
        <taxon>Brassicales</taxon>
        <taxon>Brassicaceae</taxon>
        <taxon>Brassiceae</taxon>
        <taxon>Brassica</taxon>
    </lineage>
</organism>
<name>A0A3P6AUK9_BRACM</name>
<reference evidence="5" key="1">
    <citation type="journal article" date="2011" name="Nat. Genet.">
        <title>The genome of the mesopolyploid crop species Brassica rapa.</title>
        <authorList>
            <consortium name="Brassica rapa Genome Sequencing Project Consortium"/>
            <person name="Wang X."/>
            <person name="Wang H."/>
            <person name="Wang J."/>
            <person name="Sun R."/>
            <person name="Wu J."/>
            <person name="Liu S."/>
            <person name="Bai Y."/>
            <person name="Mun J.H."/>
            <person name="Bancroft I."/>
            <person name="Cheng F."/>
            <person name="Huang S."/>
            <person name="Li X."/>
            <person name="Hua W."/>
            <person name="Wang J."/>
            <person name="Wang X."/>
            <person name="Freeling M."/>
            <person name="Pires J.C."/>
            <person name="Paterson A.H."/>
            <person name="Chalhoub B."/>
            <person name="Wang B."/>
            <person name="Hayward A."/>
            <person name="Sharpe A.G."/>
            <person name="Park B.S."/>
            <person name="Weisshaar B."/>
            <person name="Liu B."/>
            <person name="Li B."/>
            <person name="Liu B."/>
            <person name="Tong C."/>
            <person name="Song C."/>
            <person name="Duran C."/>
            <person name="Peng C."/>
            <person name="Geng C."/>
            <person name="Koh C."/>
            <person name="Lin C."/>
            <person name="Edwards D."/>
            <person name="Mu D."/>
            <person name="Shen D."/>
            <person name="Soumpourou E."/>
            <person name="Li F."/>
            <person name="Fraser F."/>
            <person name="Conant G."/>
            <person name="Lassalle G."/>
            <person name="King G.J."/>
            <person name="Bonnema G."/>
            <person name="Tang H."/>
            <person name="Wang H."/>
            <person name="Belcram H."/>
            <person name="Zhou H."/>
            <person name="Hirakawa H."/>
            <person name="Abe H."/>
            <person name="Guo H."/>
            <person name="Wang H."/>
            <person name="Jin H."/>
            <person name="Parkin I.A."/>
            <person name="Batley J."/>
            <person name="Kim J.S."/>
            <person name="Just J."/>
            <person name="Li J."/>
            <person name="Xu J."/>
            <person name="Deng J."/>
            <person name="Kim J.A."/>
            <person name="Li J."/>
            <person name="Yu J."/>
            <person name="Meng J."/>
            <person name="Wang J."/>
            <person name="Min J."/>
            <person name="Poulain J."/>
            <person name="Wang J."/>
            <person name="Hatakeyama K."/>
            <person name="Wu K."/>
            <person name="Wang L."/>
            <person name="Fang L."/>
            <person name="Trick M."/>
            <person name="Links M.G."/>
            <person name="Zhao M."/>
            <person name="Jin M."/>
            <person name="Ramchiary N."/>
            <person name="Drou N."/>
            <person name="Berkman P.J."/>
            <person name="Cai Q."/>
            <person name="Huang Q."/>
            <person name="Li R."/>
            <person name="Tabata S."/>
            <person name="Cheng S."/>
            <person name="Zhang S."/>
            <person name="Zhang S."/>
            <person name="Huang S."/>
            <person name="Sato S."/>
            <person name="Sun S."/>
            <person name="Kwon S.J."/>
            <person name="Choi S.R."/>
            <person name="Lee T.H."/>
            <person name="Fan W."/>
            <person name="Zhao X."/>
            <person name="Tan X."/>
            <person name="Xu X."/>
            <person name="Wang Y."/>
            <person name="Qiu Y."/>
            <person name="Yin Y."/>
            <person name="Li Y."/>
            <person name="Du Y."/>
            <person name="Liao Y."/>
            <person name="Lim Y."/>
            <person name="Narusaka Y."/>
            <person name="Wang Y."/>
            <person name="Wang Z."/>
            <person name="Li Z."/>
            <person name="Wang Z."/>
            <person name="Xiong Z."/>
            <person name="Zhang Z."/>
        </authorList>
    </citation>
    <scope>NUCLEOTIDE SEQUENCE [LARGE SCALE GENOMIC DNA]</scope>
    <source>
        <strain evidence="5">cv. Chiifu-401-42</strain>
    </source>
</reference>
<evidence type="ECO:0000313" key="3">
    <source>
        <dbReference type="EMBL" id="VDC92579.1"/>
    </source>
</evidence>
<dbReference type="HOGENOM" id="CLU_2999300_0_0_1"/>
<gene>
    <name evidence="3" type="ORF">BRAA02T08897Z</name>
    <name evidence="2" type="ORF">BRAPAZ1V2_A02P47530.2</name>
</gene>
<dbReference type="Gramene" id="Bra020535.1">
    <property type="protein sequence ID" value="Bra020535.1-P"/>
    <property type="gene ID" value="Bra020535"/>
</dbReference>
<dbReference type="Gramene" id="A02p47530.2_BraZ1">
    <property type="protein sequence ID" value="A02p47530.2_BraZ1.CDS"/>
    <property type="gene ID" value="A02g47530.2_BraZ1"/>
</dbReference>
<dbReference type="Proteomes" id="UP000694005">
    <property type="component" value="Chromosome A02"/>
</dbReference>
<reference evidence="3" key="3">
    <citation type="submission" date="2018-11" db="EMBL/GenBank/DDBJ databases">
        <authorList>
            <consortium name="Genoscope - CEA"/>
            <person name="William W."/>
        </authorList>
    </citation>
    <scope>NUCLEOTIDE SEQUENCE</scope>
</reference>
<protein>
    <submittedName>
        <fullName evidence="3 4">Uncharacterized protein</fullName>
    </submittedName>
</protein>
<dbReference type="Proteomes" id="UP000011750">
    <property type="component" value="Chromosome A02"/>
</dbReference>
<dbReference type="EnsemblPlants" id="Bra020535.1">
    <property type="protein sequence ID" value="Bra020535.1-P"/>
    <property type="gene ID" value="Bra020535"/>
</dbReference>
<dbReference type="EMBL" id="LS974618">
    <property type="protein sequence ID" value="CAG7895801.1"/>
    <property type="molecule type" value="Genomic_DNA"/>
</dbReference>
<accession>A0A3P6AUK9</accession>
<dbReference type="EMBL" id="LR031573">
    <property type="protein sequence ID" value="VDC92579.1"/>
    <property type="molecule type" value="Genomic_DNA"/>
</dbReference>
<keyword evidence="5" id="KW-1185">Reference proteome</keyword>
<evidence type="ECO:0000313" key="5">
    <source>
        <dbReference type="Proteomes" id="UP000011750"/>
    </source>
</evidence>
<proteinExistence type="predicted"/>